<evidence type="ECO:0000313" key="2">
    <source>
        <dbReference type="Proteomes" id="UP000763641"/>
    </source>
</evidence>
<comment type="caution">
    <text evidence="1">The sequence shown here is derived from an EMBL/GenBank/DDBJ whole genome shotgun (WGS) entry which is preliminary data.</text>
</comment>
<keyword evidence="2" id="KW-1185">Reference proteome</keyword>
<accession>A0ABS2DAY4</accession>
<sequence length="126" mass="14299">MTPRDAVHWVDQPGPHSLPGLWHQFIDWIGDGTGLPDTILHIHAGMAVLMLARVVTRRSLGSFVPLSVVIVAEGFNEVMDRLQFGSWRWPDTTLDIVNTLFWPTIICLGIRFRPMIARRRGGFGRR</sequence>
<dbReference type="Proteomes" id="UP000763641">
    <property type="component" value="Unassembled WGS sequence"/>
</dbReference>
<name>A0ABS2DAY4_9SPHN</name>
<dbReference type="RefSeq" id="WP_204200203.1">
    <property type="nucleotide sequence ID" value="NZ_JAFEMC010000006.1"/>
</dbReference>
<organism evidence="1 2">
    <name type="scientific">Sphingomonas longa</name>
    <dbReference type="NCBI Taxonomy" id="2778730"/>
    <lineage>
        <taxon>Bacteria</taxon>
        <taxon>Pseudomonadati</taxon>
        <taxon>Pseudomonadota</taxon>
        <taxon>Alphaproteobacteria</taxon>
        <taxon>Sphingomonadales</taxon>
        <taxon>Sphingomonadaceae</taxon>
        <taxon>Sphingomonas</taxon>
    </lineage>
</organism>
<reference evidence="1 2" key="1">
    <citation type="submission" date="2020-12" db="EMBL/GenBank/DDBJ databases">
        <title>Sphingomonas sp.</title>
        <authorList>
            <person name="Kim M.K."/>
        </authorList>
    </citation>
    <scope>NUCLEOTIDE SEQUENCE [LARGE SCALE GENOMIC DNA]</scope>
    <source>
        <strain evidence="1 2">BT552</strain>
    </source>
</reference>
<evidence type="ECO:0000313" key="1">
    <source>
        <dbReference type="EMBL" id="MBM6578108.1"/>
    </source>
</evidence>
<protein>
    <recommendedName>
        <fullName evidence="3">VanZ-like domain-containing protein</fullName>
    </recommendedName>
</protein>
<evidence type="ECO:0008006" key="3">
    <source>
        <dbReference type="Google" id="ProtNLM"/>
    </source>
</evidence>
<gene>
    <name evidence="1" type="ORF">ILT43_17130</name>
</gene>
<proteinExistence type="predicted"/>
<dbReference type="EMBL" id="JAFEMC010000006">
    <property type="protein sequence ID" value="MBM6578108.1"/>
    <property type="molecule type" value="Genomic_DNA"/>
</dbReference>